<name>A0A1M7DXK9_9BRAD</name>
<evidence type="ECO:0000313" key="4">
    <source>
        <dbReference type="Proteomes" id="UP000189935"/>
    </source>
</evidence>
<accession>A0A1M7DXK9</accession>
<organism evidence="3 4">
    <name type="scientific">Bradyrhizobium lablabi</name>
    <dbReference type="NCBI Taxonomy" id="722472"/>
    <lineage>
        <taxon>Bacteria</taxon>
        <taxon>Pseudomonadati</taxon>
        <taxon>Pseudomonadota</taxon>
        <taxon>Alphaproteobacteria</taxon>
        <taxon>Hyphomicrobiales</taxon>
        <taxon>Nitrobacteraceae</taxon>
        <taxon>Bradyrhizobium</taxon>
    </lineage>
</organism>
<dbReference type="AlphaFoldDB" id="A0A1M7DXK9"/>
<keyword evidence="1" id="KW-0732">Signal</keyword>
<dbReference type="EMBL" id="LT670844">
    <property type="protein sequence ID" value="SHL84200.1"/>
    <property type="molecule type" value="Genomic_DNA"/>
</dbReference>
<dbReference type="Proteomes" id="UP000189935">
    <property type="component" value="Chromosome I"/>
</dbReference>
<protein>
    <submittedName>
        <fullName evidence="3">Uncharacterized conserved protein YecT, DUF1311 family</fullName>
    </submittedName>
</protein>
<dbReference type="InterPro" id="IPR009739">
    <property type="entry name" value="LprI-like_N"/>
</dbReference>
<dbReference type="PANTHER" id="PTHR39176">
    <property type="entry name" value="PERIPLASMIC PROTEIN-RELATED"/>
    <property type="match status" value="1"/>
</dbReference>
<feature type="domain" description="Lysozyme inhibitor LprI-like N-terminal" evidence="2">
    <location>
        <begin position="82"/>
        <end position="166"/>
    </location>
</feature>
<feature type="signal peptide" evidence="1">
    <location>
        <begin position="1"/>
        <end position="32"/>
    </location>
</feature>
<evidence type="ECO:0000259" key="2">
    <source>
        <dbReference type="Pfam" id="PF07007"/>
    </source>
</evidence>
<dbReference type="PANTHER" id="PTHR39176:SF1">
    <property type="entry name" value="PERIPLASMIC PROTEIN"/>
    <property type="match status" value="1"/>
</dbReference>
<reference evidence="3 4" key="1">
    <citation type="submission" date="2016-11" db="EMBL/GenBank/DDBJ databases">
        <authorList>
            <person name="Jaros S."/>
            <person name="Januszkiewicz K."/>
            <person name="Wedrychowicz H."/>
        </authorList>
    </citation>
    <scope>NUCLEOTIDE SEQUENCE [LARGE SCALE GENOMIC DNA]</scope>
    <source>
        <strain evidence="3 4">GAS499</strain>
    </source>
</reference>
<evidence type="ECO:0000313" key="3">
    <source>
        <dbReference type="EMBL" id="SHL84200.1"/>
    </source>
</evidence>
<feature type="chain" id="PRO_5012500523" evidence="1">
    <location>
        <begin position="33"/>
        <end position="178"/>
    </location>
</feature>
<proteinExistence type="predicted"/>
<evidence type="ECO:0000256" key="1">
    <source>
        <dbReference type="SAM" id="SignalP"/>
    </source>
</evidence>
<dbReference type="Pfam" id="PF07007">
    <property type="entry name" value="LprI"/>
    <property type="match status" value="1"/>
</dbReference>
<gene>
    <name evidence="3" type="ORF">SAMN05444159_6964</name>
</gene>
<sequence length="178" mass="20010">MCLSVGSGHMPFRHLLSLAVALIIAGPLPARADDPAAKDVATIGDCLRKQEKKKGGTSQEAEEAACLMTVAKPCMGGDEASAADRRKIDCLDREQQVWDKIVNDSYKTMMNALDPDQQAKLREMQRSWIQTRDLTCGFWYDYFQGMMANPMIRYCNNRETARRAIFLRVFAADIADRK</sequence>
<dbReference type="Gene3D" id="1.20.1270.180">
    <property type="match status" value="1"/>
</dbReference>